<feature type="domain" description="KaiC" evidence="7">
    <location>
        <begin position="247"/>
        <end position="479"/>
    </location>
</feature>
<dbReference type="InterPro" id="IPR014774">
    <property type="entry name" value="KaiC-like_dom"/>
</dbReference>
<dbReference type="Pfam" id="PF06745">
    <property type="entry name" value="ATPase"/>
    <property type="match status" value="2"/>
</dbReference>
<dbReference type="PANTHER" id="PTHR42926">
    <property type="match status" value="1"/>
</dbReference>
<keyword evidence="8" id="KW-0723">Serine/threonine-protein kinase</keyword>
<evidence type="ECO:0000259" key="7">
    <source>
        <dbReference type="PROSITE" id="PS51146"/>
    </source>
</evidence>
<evidence type="ECO:0000256" key="3">
    <source>
        <dbReference type="ARBA" id="ARBA00022679"/>
    </source>
</evidence>
<dbReference type="GO" id="GO:0005524">
    <property type="term" value="F:ATP binding"/>
    <property type="evidence" value="ECO:0007669"/>
    <property type="project" value="InterPro"/>
</dbReference>
<dbReference type="GO" id="GO:0016787">
    <property type="term" value="F:hydrolase activity"/>
    <property type="evidence" value="ECO:0007669"/>
    <property type="project" value="UniProtKB-KW"/>
</dbReference>
<proteinExistence type="predicted"/>
<dbReference type="InterPro" id="IPR010624">
    <property type="entry name" value="KaiC_dom"/>
</dbReference>
<keyword evidence="2" id="KW-0597">Phosphoprotein</keyword>
<feature type="domain" description="KaiC" evidence="7">
    <location>
        <begin position="6"/>
        <end position="245"/>
    </location>
</feature>
<evidence type="ECO:0000256" key="4">
    <source>
        <dbReference type="ARBA" id="ARBA00022737"/>
    </source>
</evidence>
<accession>B1ZNF6</accession>
<dbReference type="Proteomes" id="UP000007013">
    <property type="component" value="Chromosome"/>
</dbReference>
<dbReference type="KEGG" id="ote:Oter_1102"/>
<dbReference type="PIRSF" id="PIRSF039117">
    <property type="entry name" value="KaiC"/>
    <property type="match status" value="1"/>
</dbReference>
<dbReference type="AlphaFoldDB" id="B1ZNF6"/>
<evidence type="ECO:0000313" key="9">
    <source>
        <dbReference type="Proteomes" id="UP000007013"/>
    </source>
</evidence>
<reference evidence="8 9" key="1">
    <citation type="journal article" date="2011" name="J. Bacteriol.">
        <title>Genome sequence of the verrucomicrobium Opitutus terrae PB90-1, an abundant inhabitant of rice paddy soil ecosystems.</title>
        <authorList>
            <person name="van Passel M.W."/>
            <person name="Kant R."/>
            <person name="Palva A."/>
            <person name="Copeland A."/>
            <person name="Lucas S."/>
            <person name="Lapidus A."/>
            <person name="Glavina del Rio T."/>
            <person name="Pitluck S."/>
            <person name="Goltsman E."/>
            <person name="Clum A."/>
            <person name="Sun H."/>
            <person name="Schmutz J."/>
            <person name="Larimer F.W."/>
            <person name="Land M.L."/>
            <person name="Hauser L."/>
            <person name="Kyrpides N."/>
            <person name="Mikhailova N."/>
            <person name="Richardson P.P."/>
            <person name="Janssen P.H."/>
            <person name="de Vos W.M."/>
            <person name="Smidt H."/>
        </authorList>
    </citation>
    <scope>NUCLEOTIDE SEQUENCE [LARGE SCALE GENOMIC DNA]</scope>
    <source>
        <strain evidence="9">DSM 11246 / JCM 15787 / PB90-1</strain>
    </source>
</reference>
<gene>
    <name evidence="8" type="ordered locus">Oter_1102</name>
</gene>
<keyword evidence="9" id="KW-1185">Reference proteome</keyword>
<dbReference type="InterPro" id="IPR003593">
    <property type="entry name" value="AAA+_ATPase"/>
</dbReference>
<dbReference type="InterPro" id="IPR030665">
    <property type="entry name" value="KaiC"/>
</dbReference>
<keyword evidence="5 8" id="KW-0418">Kinase</keyword>
<keyword evidence="4" id="KW-0677">Repeat</keyword>
<dbReference type="GO" id="GO:0004674">
    <property type="term" value="F:protein serine/threonine kinase activity"/>
    <property type="evidence" value="ECO:0007669"/>
    <property type="project" value="UniProtKB-KW"/>
</dbReference>
<evidence type="ECO:0000256" key="2">
    <source>
        <dbReference type="ARBA" id="ARBA00022553"/>
    </source>
</evidence>
<dbReference type="HOGENOM" id="CLU_023669_4_2_0"/>
<dbReference type="CDD" id="cd19488">
    <property type="entry name" value="KaiC-like_N"/>
    <property type="match status" value="1"/>
</dbReference>
<dbReference type="InterPro" id="IPR051347">
    <property type="entry name" value="Circadian_clock_KaiC-rel"/>
</dbReference>
<protein>
    <recommendedName>
        <fullName evidence="1">non-specific serine/threonine protein kinase</fullName>
        <ecNumber evidence="1">2.7.11.1</ecNumber>
    </recommendedName>
</protein>
<evidence type="ECO:0000256" key="5">
    <source>
        <dbReference type="ARBA" id="ARBA00022777"/>
    </source>
</evidence>
<dbReference type="RefSeq" id="WP_012373928.1">
    <property type="nucleotide sequence ID" value="NC_010571.1"/>
</dbReference>
<dbReference type="PROSITE" id="PS51146">
    <property type="entry name" value="KAIC"/>
    <property type="match status" value="2"/>
</dbReference>
<keyword evidence="6" id="KW-0378">Hydrolase</keyword>
<dbReference type="OrthoDB" id="9783783at2"/>
<evidence type="ECO:0000256" key="6">
    <source>
        <dbReference type="ARBA" id="ARBA00022801"/>
    </source>
</evidence>
<dbReference type="Gene3D" id="3.40.50.300">
    <property type="entry name" value="P-loop containing nucleotide triphosphate hydrolases"/>
    <property type="match status" value="2"/>
</dbReference>
<keyword evidence="3 8" id="KW-0808">Transferase</keyword>
<dbReference type="eggNOG" id="COG0467">
    <property type="taxonomic scope" value="Bacteria"/>
</dbReference>
<dbReference type="PANTHER" id="PTHR42926:SF1">
    <property type="entry name" value="CIRCADIAN CLOCK OSCILLATOR PROTEIN KAIC 1"/>
    <property type="match status" value="1"/>
</dbReference>
<dbReference type="SUPFAM" id="SSF52540">
    <property type="entry name" value="P-loop containing nucleoside triphosphate hydrolases"/>
    <property type="match status" value="2"/>
</dbReference>
<dbReference type="SMART" id="SM00382">
    <property type="entry name" value="AAA"/>
    <property type="match status" value="2"/>
</dbReference>
<evidence type="ECO:0000256" key="1">
    <source>
        <dbReference type="ARBA" id="ARBA00012513"/>
    </source>
</evidence>
<evidence type="ECO:0000313" key="8">
    <source>
        <dbReference type="EMBL" id="ACB74390.1"/>
    </source>
</evidence>
<organism evidence="8 9">
    <name type="scientific">Opitutus terrae (strain DSM 11246 / JCM 15787 / PB90-1)</name>
    <dbReference type="NCBI Taxonomy" id="452637"/>
    <lineage>
        <taxon>Bacteria</taxon>
        <taxon>Pseudomonadati</taxon>
        <taxon>Verrucomicrobiota</taxon>
        <taxon>Opitutia</taxon>
        <taxon>Opitutales</taxon>
        <taxon>Opitutaceae</taxon>
        <taxon>Opitutus</taxon>
    </lineage>
</organism>
<sequence>MNGPPARSTTGIVGLDDILNGGFTENRMYLVEGDPGSGKTTLALQYLLEGRKLGEHGLYLTLSESKEELLAGAASHGWSLEGIEIVELNAGEKGLSADENLTMYNPSEVELSETTRAVLESVERTQPRRVVFDSLSEMRLLAQSSLRYRRQILALKQFFVGRRCTVLLLDDGTSEGPDLQLQSIAHGVVTLEQLAPSYGAERRRLRVVKFRGSPYRGGYHDFVIAAGGLQVFPRLIAAEHRSDFPSARLKSGVDRLDLLLGGGLDRGTSSVFMGPAGSGKSTVALRYAIAAADRGEHAVMFVFDESARTLKARGKALGMSFREGTTAGTVSVRQIDPTELAPGEFAHLVREAVAHDHATVVVIDSLNGYLNAMAEERDLTAQLHELLMYLSGQGVCTIMVVAQHGLLGQIAAPIDTTYLADSVVLFCYFEDTGRVRKAISVIKKRSGQHEETIRELRICASGIELSDPLADFQGVLTGVPVKTQPGSPA</sequence>
<dbReference type="InterPro" id="IPR027417">
    <property type="entry name" value="P-loop_NTPase"/>
</dbReference>
<dbReference type="EC" id="2.7.11.1" evidence="1"/>
<dbReference type="STRING" id="452637.Oter_1102"/>
<name>B1ZNF6_OPITP</name>
<dbReference type="EMBL" id="CP001032">
    <property type="protein sequence ID" value="ACB74390.1"/>
    <property type="molecule type" value="Genomic_DNA"/>
</dbReference>
<dbReference type="PRINTS" id="PR01874">
    <property type="entry name" value="DNAREPAIRADA"/>
</dbReference>